<dbReference type="KEGG" id="cvr:CHLNCDRAFT_27798"/>
<dbReference type="OMA" id="HALYLMI"/>
<evidence type="ECO:0000256" key="5">
    <source>
        <dbReference type="ARBA" id="ARBA00022824"/>
    </source>
</evidence>
<gene>
    <name evidence="8" type="ORF">CHLNCDRAFT_27798</name>
</gene>
<dbReference type="InterPro" id="IPR013969">
    <property type="entry name" value="Oligosacch_biosynth_Alg14"/>
</dbReference>
<reference evidence="8 9" key="1">
    <citation type="journal article" date="2010" name="Plant Cell">
        <title>The Chlorella variabilis NC64A genome reveals adaptation to photosymbiosis, coevolution with viruses, and cryptic sex.</title>
        <authorList>
            <person name="Blanc G."/>
            <person name="Duncan G."/>
            <person name="Agarkova I."/>
            <person name="Borodovsky M."/>
            <person name="Gurnon J."/>
            <person name="Kuo A."/>
            <person name="Lindquist E."/>
            <person name="Lucas S."/>
            <person name="Pangilinan J."/>
            <person name="Polle J."/>
            <person name="Salamov A."/>
            <person name="Terry A."/>
            <person name="Yamada T."/>
            <person name="Dunigan D.D."/>
            <person name="Grigoriev I.V."/>
            <person name="Claverie J.M."/>
            <person name="Van Etten J.L."/>
        </authorList>
    </citation>
    <scope>NUCLEOTIDE SEQUENCE [LARGE SCALE GENOMIC DNA]</scope>
    <source>
        <strain evidence="8 9">NC64A</strain>
    </source>
</reference>
<evidence type="ECO:0000313" key="9">
    <source>
        <dbReference type="Proteomes" id="UP000008141"/>
    </source>
</evidence>
<dbReference type="OrthoDB" id="17098at2759"/>
<keyword evidence="4" id="KW-0812">Transmembrane</keyword>
<evidence type="ECO:0000256" key="7">
    <source>
        <dbReference type="ARBA" id="ARBA00023136"/>
    </source>
</evidence>
<dbReference type="Pfam" id="PF08660">
    <property type="entry name" value="Alg14"/>
    <property type="match status" value="1"/>
</dbReference>
<dbReference type="Proteomes" id="UP000008141">
    <property type="component" value="Unassembled WGS sequence"/>
</dbReference>
<dbReference type="STRING" id="554065.E1ZRJ5"/>
<evidence type="ECO:0000256" key="1">
    <source>
        <dbReference type="ARBA" id="ARBA00004389"/>
    </source>
</evidence>
<keyword evidence="6" id="KW-1133">Transmembrane helix</keyword>
<name>E1ZRJ5_CHLVA</name>
<comment type="similarity">
    <text evidence="2">Belongs to the ALG14 family.</text>
</comment>
<feature type="non-terminal residue" evidence="8">
    <location>
        <position position="1"/>
    </location>
</feature>
<dbReference type="EMBL" id="GL433862">
    <property type="protein sequence ID" value="EFN51637.1"/>
    <property type="molecule type" value="Genomic_DNA"/>
</dbReference>
<evidence type="ECO:0000256" key="3">
    <source>
        <dbReference type="ARBA" id="ARBA00017467"/>
    </source>
</evidence>
<comment type="subcellular location">
    <subcellularLocation>
        <location evidence="1">Endoplasmic reticulum membrane</location>
        <topology evidence="1">Single-pass membrane protein</topology>
    </subcellularLocation>
</comment>
<proteinExistence type="inferred from homology"/>
<evidence type="ECO:0000256" key="4">
    <source>
        <dbReference type="ARBA" id="ARBA00022692"/>
    </source>
</evidence>
<accession>E1ZRJ5</accession>
<sequence length="114" mass="12669">IPRSREVGQSFLSSVPTTLKALWAAVAVVLDHQPDLVLMNGPGTCIPIAAAAWLFRLLGVCGGKVVYVESIARVYRLSLSGKILYHARLAHTFFVQWEELLQRYPRATYAGRLM</sequence>
<dbReference type="PANTHER" id="PTHR12154:SF4">
    <property type="entry name" value="UDP-N-ACETYLGLUCOSAMINE TRANSFERASE SUBUNIT ALG14 HOMOLOG"/>
    <property type="match status" value="1"/>
</dbReference>
<keyword evidence="9" id="KW-1185">Reference proteome</keyword>
<dbReference type="GeneID" id="17350983"/>
<dbReference type="InParanoid" id="E1ZRJ5"/>
<keyword evidence="5" id="KW-0256">Endoplasmic reticulum</keyword>
<evidence type="ECO:0000256" key="2">
    <source>
        <dbReference type="ARBA" id="ARBA00009731"/>
    </source>
</evidence>
<dbReference type="eggNOG" id="KOG3339">
    <property type="taxonomic scope" value="Eukaryota"/>
</dbReference>
<dbReference type="RefSeq" id="XP_005843739.1">
    <property type="nucleotide sequence ID" value="XM_005843677.1"/>
</dbReference>
<dbReference type="AlphaFoldDB" id="E1ZRJ5"/>
<dbReference type="GO" id="GO:0043541">
    <property type="term" value="C:UDP-N-acetylglucosamine transferase complex"/>
    <property type="evidence" value="ECO:0007669"/>
    <property type="project" value="TreeGrafter"/>
</dbReference>
<dbReference type="Gene3D" id="3.40.50.2000">
    <property type="entry name" value="Glycogen Phosphorylase B"/>
    <property type="match status" value="1"/>
</dbReference>
<evidence type="ECO:0000313" key="8">
    <source>
        <dbReference type="EMBL" id="EFN51637.1"/>
    </source>
</evidence>
<evidence type="ECO:0000256" key="6">
    <source>
        <dbReference type="ARBA" id="ARBA00022989"/>
    </source>
</evidence>
<dbReference type="GO" id="GO:0004577">
    <property type="term" value="F:N-acetylglucosaminyldiphosphodolichol N-acetylglucosaminyltransferase activity"/>
    <property type="evidence" value="ECO:0007669"/>
    <property type="project" value="TreeGrafter"/>
</dbReference>
<protein>
    <recommendedName>
        <fullName evidence="3">UDP-N-acetylglucosamine transferase subunit ALG14</fullName>
    </recommendedName>
</protein>
<dbReference type="PANTHER" id="PTHR12154">
    <property type="entry name" value="GLYCOSYL TRANSFERASE-RELATED"/>
    <property type="match status" value="1"/>
</dbReference>
<dbReference type="GO" id="GO:0006488">
    <property type="term" value="P:dolichol-linked oligosaccharide biosynthetic process"/>
    <property type="evidence" value="ECO:0007669"/>
    <property type="project" value="InterPro"/>
</dbReference>
<keyword evidence="7" id="KW-0472">Membrane</keyword>
<organism evidence="9">
    <name type="scientific">Chlorella variabilis</name>
    <name type="common">Green alga</name>
    <dbReference type="NCBI Taxonomy" id="554065"/>
    <lineage>
        <taxon>Eukaryota</taxon>
        <taxon>Viridiplantae</taxon>
        <taxon>Chlorophyta</taxon>
        <taxon>core chlorophytes</taxon>
        <taxon>Trebouxiophyceae</taxon>
        <taxon>Chlorellales</taxon>
        <taxon>Chlorellaceae</taxon>
        <taxon>Chlorella clade</taxon>
        <taxon>Chlorella</taxon>
    </lineage>
</organism>